<keyword evidence="7 20" id="KW-0812">Transmembrane</keyword>
<dbReference type="InterPro" id="IPR032675">
    <property type="entry name" value="LRR_dom_sf"/>
</dbReference>
<dbReference type="GO" id="GO:0005524">
    <property type="term" value="F:ATP binding"/>
    <property type="evidence" value="ECO:0007669"/>
    <property type="project" value="UniProtKB-UniRule"/>
</dbReference>
<dbReference type="Gene3D" id="3.80.10.10">
    <property type="entry name" value="Ribonuclease Inhibitor"/>
    <property type="match status" value="3"/>
</dbReference>
<dbReference type="PANTHER" id="PTHR45974:SF134">
    <property type="entry name" value="OS01G0960400 PROTEIN"/>
    <property type="match status" value="1"/>
</dbReference>
<evidence type="ECO:0000313" key="22">
    <source>
        <dbReference type="Proteomes" id="UP001652660"/>
    </source>
</evidence>
<name>A0A6P6WCB7_COFAR</name>
<evidence type="ECO:0000256" key="4">
    <source>
        <dbReference type="ARBA" id="ARBA00022527"/>
    </source>
</evidence>
<evidence type="ECO:0000256" key="1">
    <source>
        <dbReference type="ARBA" id="ARBA00004479"/>
    </source>
</evidence>
<gene>
    <name evidence="23 24" type="primary">LOC113731548</name>
</gene>
<evidence type="ECO:0000256" key="17">
    <source>
        <dbReference type="ARBA" id="ARBA00047899"/>
    </source>
</evidence>
<keyword evidence="13 20" id="KW-1133">Transmembrane helix</keyword>
<evidence type="ECO:0000259" key="21">
    <source>
        <dbReference type="PROSITE" id="PS50011"/>
    </source>
</evidence>
<evidence type="ECO:0000256" key="7">
    <source>
        <dbReference type="ARBA" id="ARBA00022692"/>
    </source>
</evidence>
<accession>A0A6P6WCB7</accession>
<dbReference type="Gene3D" id="3.30.200.20">
    <property type="entry name" value="Phosphorylase Kinase, domain 1"/>
    <property type="match status" value="1"/>
</dbReference>
<dbReference type="GO" id="GO:0016020">
    <property type="term" value="C:membrane"/>
    <property type="evidence" value="ECO:0007669"/>
    <property type="project" value="UniProtKB-SubCell"/>
</dbReference>
<evidence type="ECO:0000256" key="19">
    <source>
        <dbReference type="PROSITE-ProRule" id="PRU10141"/>
    </source>
</evidence>
<evidence type="ECO:0000256" key="15">
    <source>
        <dbReference type="ARBA" id="ARBA00023170"/>
    </source>
</evidence>
<sequence length="967" mass="106453">MLGNCRKFGLFGMPQSRISLFGLSLIVWLCWSLLLISADSQITHPDEVRALRSIRKELIDPNGNLSNWRTGDPCTSNWTGVLCFNQTMDDGHLHVVELQLLGMKLFGRLSPELGRLSYMQILDVMWNNISGSIPKEIGNLTSLQLLLLNGNQLTGSLPEELGNLYNLDRIQIDQNQISGPIPNSFANLSKTKHFHMNNNSISGQIPSELSKLPNLVHLLLDNNNLSGSLPPELSEMPSLLILQLDNNNFGGSVIPSSYGNMYHLLKLSLRNCSLQGGIPNLSNMHNLSYVDLSHNQLSGAIPSNTLSQNMTTFDLSYNNLTGTVPTNFAGLPLLQKLSLANNLLNGSIPSIIWQNRSSNATQRLVLDLQNNKLSNISGSSFLPANVTVRLQGNPLCSNSNLVQFCGSQSQVVARILISSNATQCPPQACPSGYEYVPPSFPVPCFCAAPLLVGYRLKSPGFFDFRPYFDQFVWYLSSGLGLYPYQLDADSYAWEPGPRLGMYLRIFPVYIDNTSSHMFNNSEVFRIRSMFTGWKIGDSSVFGPYELLNFTLLDPYQHVVFPSSSSGVSKGAIAGIVLGATAGAVTLSALVTLLILRLHMKKKQAVSRRRHSSKTSIKIDGVKEFTYEEMVSATKNFDSSCVVGQGGYGKVYKGILADETVVAIKRAQEGSLQGEKEFLTEIELLSRLHHRNLVSLVGYCDEEGEQMLIYEFMSNGTLRDNISGKSKEPRTFAMRLRIALGSAKGILYLHTEANPPIFHRDIKASNILLDSKLTAKVADFGLSRLAPVPDVEGMLPAHVSTVVKGTPGYLDPEYFLTHKLTDKSDVYSLGVVFLELLTGMHPISHGKNIVREVNIAYRSGMIFSVIDDSMGSYPSECVEKFINLALKCCREEPDARPSMAEVVRELESIWLMMPESDTILVDSLVTDPGKVETTTTPSSSSTMRNPFLSSDVSGSDLVSGVVPTITPR</sequence>
<dbReference type="Pfam" id="PF08263">
    <property type="entry name" value="LRRNT_2"/>
    <property type="match status" value="1"/>
</dbReference>
<dbReference type="SUPFAM" id="SSF56112">
    <property type="entry name" value="Protein kinase-like (PK-like)"/>
    <property type="match status" value="1"/>
</dbReference>
<evidence type="ECO:0000256" key="12">
    <source>
        <dbReference type="ARBA" id="ARBA00022840"/>
    </source>
</evidence>
<dbReference type="EC" id="2.7.11.1" evidence="3"/>
<comment type="subcellular location">
    <subcellularLocation>
        <location evidence="1">Membrane</location>
        <topology evidence="1">Single-pass type I membrane protein</topology>
    </subcellularLocation>
</comment>
<keyword evidence="15" id="KW-0675">Receptor</keyword>
<dbReference type="CDD" id="cd14066">
    <property type="entry name" value="STKc_IRAK"/>
    <property type="match status" value="1"/>
</dbReference>
<organism evidence="22 24">
    <name type="scientific">Coffea arabica</name>
    <name type="common">Arabian coffee</name>
    <dbReference type="NCBI Taxonomy" id="13443"/>
    <lineage>
        <taxon>Eukaryota</taxon>
        <taxon>Viridiplantae</taxon>
        <taxon>Streptophyta</taxon>
        <taxon>Embryophyta</taxon>
        <taxon>Tracheophyta</taxon>
        <taxon>Spermatophyta</taxon>
        <taxon>Magnoliopsida</taxon>
        <taxon>eudicotyledons</taxon>
        <taxon>Gunneridae</taxon>
        <taxon>Pentapetalae</taxon>
        <taxon>asterids</taxon>
        <taxon>lamiids</taxon>
        <taxon>Gentianales</taxon>
        <taxon>Rubiaceae</taxon>
        <taxon>Ixoroideae</taxon>
        <taxon>Gardenieae complex</taxon>
        <taxon>Bertiereae - Coffeeae clade</taxon>
        <taxon>Coffeeae</taxon>
        <taxon>Coffea</taxon>
    </lineage>
</organism>
<comment type="similarity">
    <text evidence="2">Belongs to the protein kinase superfamily. Ser/Thr protein kinase family.</text>
</comment>
<dbReference type="Proteomes" id="UP001652660">
    <property type="component" value="Chromosome 1c"/>
</dbReference>
<evidence type="ECO:0000256" key="14">
    <source>
        <dbReference type="ARBA" id="ARBA00023136"/>
    </source>
</evidence>
<dbReference type="AlphaFoldDB" id="A0A6P6WCB7"/>
<dbReference type="GO" id="GO:0006952">
    <property type="term" value="P:defense response"/>
    <property type="evidence" value="ECO:0007669"/>
    <property type="project" value="UniProtKB-ARBA"/>
</dbReference>
<dbReference type="PROSITE" id="PS51450">
    <property type="entry name" value="LRR"/>
    <property type="match status" value="1"/>
</dbReference>
<evidence type="ECO:0000256" key="18">
    <source>
        <dbReference type="ARBA" id="ARBA00048679"/>
    </source>
</evidence>
<evidence type="ECO:0000256" key="13">
    <source>
        <dbReference type="ARBA" id="ARBA00022989"/>
    </source>
</evidence>
<dbReference type="GeneID" id="113731548"/>
<evidence type="ECO:0000256" key="9">
    <source>
        <dbReference type="ARBA" id="ARBA00022737"/>
    </source>
</evidence>
<keyword evidence="5" id="KW-0433">Leucine-rich repeat</keyword>
<dbReference type="FunFam" id="3.30.200.20:FF:000328">
    <property type="entry name" value="Leucine-rich repeat protein kinase family protein"/>
    <property type="match status" value="1"/>
</dbReference>
<dbReference type="FunFam" id="3.80.10.10:FF:000387">
    <property type="entry name" value="Probable LRR receptor-like serine/threonine-protein kinase At1g06840"/>
    <property type="match status" value="1"/>
</dbReference>
<dbReference type="PROSITE" id="PS00108">
    <property type="entry name" value="PROTEIN_KINASE_ST"/>
    <property type="match status" value="1"/>
</dbReference>
<evidence type="ECO:0000256" key="6">
    <source>
        <dbReference type="ARBA" id="ARBA00022679"/>
    </source>
</evidence>
<reference evidence="23 24" key="2">
    <citation type="submission" date="2025-04" db="UniProtKB">
        <authorList>
            <consortium name="RefSeq"/>
        </authorList>
    </citation>
    <scope>IDENTIFICATION</scope>
    <source>
        <tissue evidence="23 24">Leaves</tissue>
    </source>
</reference>
<evidence type="ECO:0000256" key="20">
    <source>
        <dbReference type="SAM" id="Phobius"/>
    </source>
</evidence>
<keyword evidence="10 19" id="KW-0547">Nucleotide-binding</keyword>
<keyword evidence="4" id="KW-0723">Serine/threonine-protein kinase</keyword>
<dbReference type="FunFam" id="1.10.510.10:FF:000453">
    <property type="entry name" value="LRR receptor-like serine/threonine-protein kinase HSL2"/>
    <property type="match status" value="1"/>
</dbReference>
<dbReference type="RefSeq" id="XP_027112680.1">
    <property type="nucleotide sequence ID" value="XM_027256879.1"/>
</dbReference>
<dbReference type="InterPro" id="IPR017441">
    <property type="entry name" value="Protein_kinase_ATP_BS"/>
</dbReference>
<evidence type="ECO:0000256" key="3">
    <source>
        <dbReference type="ARBA" id="ARBA00012513"/>
    </source>
</evidence>
<keyword evidence="16" id="KW-0325">Glycoprotein</keyword>
<comment type="catalytic activity">
    <reaction evidence="18">
        <text>L-seryl-[protein] + ATP = O-phospho-L-seryl-[protein] + ADP + H(+)</text>
        <dbReference type="Rhea" id="RHEA:17989"/>
        <dbReference type="Rhea" id="RHEA-COMP:9863"/>
        <dbReference type="Rhea" id="RHEA-COMP:11604"/>
        <dbReference type="ChEBI" id="CHEBI:15378"/>
        <dbReference type="ChEBI" id="CHEBI:29999"/>
        <dbReference type="ChEBI" id="CHEBI:30616"/>
        <dbReference type="ChEBI" id="CHEBI:83421"/>
        <dbReference type="ChEBI" id="CHEBI:456216"/>
        <dbReference type="EC" id="2.7.11.1"/>
    </reaction>
</comment>
<comment type="catalytic activity">
    <reaction evidence="17">
        <text>L-threonyl-[protein] + ATP = O-phospho-L-threonyl-[protein] + ADP + H(+)</text>
        <dbReference type="Rhea" id="RHEA:46608"/>
        <dbReference type="Rhea" id="RHEA-COMP:11060"/>
        <dbReference type="Rhea" id="RHEA-COMP:11605"/>
        <dbReference type="ChEBI" id="CHEBI:15378"/>
        <dbReference type="ChEBI" id="CHEBI:30013"/>
        <dbReference type="ChEBI" id="CHEBI:30616"/>
        <dbReference type="ChEBI" id="CHEBI:61977"/>
        <dbReference type="ChEBI" id="CHEBI:456216"/>
        <dbReference type="EC" id="2.7.11.1"/>
    </reaction>
</comment>
<dbReference type="InterPro" id="IPR011009">
    <property type="entry name" value="Kinase-like_dom_sf"/>
</dbReference>
<dbReference type="SUPFAM" id="SSF52058">
    <property type="entry name" value="L domain-like"/>
    <property type="match status" value="1"/>
</dbReference>
<dbReference type="PANTHER" id="PTHR45974">
    <property type="entry name" value="RECEPTOR-LIKE PROTEIN 55"/>
    <property type="match status" value="1"/>
</dbReference>
<evidence type="ECO:0000256" key="11">
    <source>
        <dbReference type="ARBA" id="ARBA00022777"/>
    </source>
</evidence>
<feature type="binding site" evidence="19">
    <location>
        <position position="664"/>
    </location>
    <ligand>
        <name>ATP</name>
        <dbReference type="ChEBI" id="CHEBI:30616"/>
    </ligand>
</feature>
<dbReference type="GO" id="GO:0004674">
    <property type="term" value="F:protein serine/threonine kinase activity"/>
    <property type="evidence" value="ECO:0007669"/>
    <property type="project" value="UniProtKB-KW"/>
</dbReference>
<reference evidence="22" key="1">
    <citation type="journal article" date="2025" name="Foods">
        <title>Unveiling the Microbial Signatures of Arabica Coffee Cherries: Insights into Ripeness Specific Diversity, Functional Traits, and Implications for Quality and Safety.</title>
        <authorList>
            <consortium name="RefSeq"/>
            <person name="Tenea G.N."/>
            <person name="Cifuentes V."/>
            <person name="Reyes P."/>
            <person name="Cevallos-Vallejos M."/>
        </authorList>
    </citation>
    <scope>NUCLEOTIDE SEQUENCE [LARGE SCALE GENOMIC DNA]</scope>
</reference>
<evidence type="ECO:0000256" key="2">
    <source>
        <dbReference type="ARBA" id="ARBA00008684"/>
    </source>
</evidence>
<keyword evidence="6" id="KW-0808">Transferase</keyword>
<evidence type="ECO:0000313" key="24">
    <source>
        <dbReference type="RefSeq" id="XP_027112680.1"/>
    </source>
</evidence>
<evidence type="ECO:0000256" key="8">
    <source>
        <dbReference type="ARBA" id="ARBA00022729"/>
    </source>
</evidence>
<keyword evidence="8" id="KW-0732">Signal</keyword>
<dbReference type="SMART" id="SM00369">
    <property type="entry name" value="LRR_TYP"/>
    <property type="match status" value="5"/>
</dbReference>
<dbReference type="Pfam" id="PF00069">
    <property type="entry name" value="Pkinase"/>
    <property type="match status" value="1"/>
</dbReference>
<dbReference type="PROSITE" id="PS00107">
    <property type="entry name" value="PROTEIN_KINASE_ATP"/>
    <property type="match status" value="1"/>
</dbReference>
<evidence type="ECO:0000256" key="16">
    <source>
        <dbReference type="ARBA" id="ARBA00023180"/>
    </source>
</evidence>
<keyword evidence="22" id="KW-1185">Reference proteome</keyword>
<keyword evidence="9" id="KW-0677">Repeat</keyword>
<dbReference type="Pfam" id="PF00560">
    <property type="entry name" value="LRR_1"/>
    <property type="match status" value="1"/>
</dbReference>
<dbReference type="GO" id="GO:0051707">
    <property type="term" value="P:response to other organism"/>
    <property type="evidence" value="ECO:0007669"/>
    <property type="project" value="UniProtKB-ARBA"/>
</dbReference>
<evidence type="ECO:0000256" key="10">
    <source>
        <dbReference type="ARBA" id="ARBA00022741"/>
    </source>
</evidence>
<dbReference type="OrthoDB" id="2020077at2759"/>
<dbReference type="RefSeq" id="XP_027112675.1">
    <property type="nucleotide sequence ID" value="XM_027256874.1"/>
</dbReference>
<dbReference type="InterPro" id="IPR001611">
    <property type="entry name" value="Leu-rich_rpt"/>
</dbReference>
<protein>
    <recommendedName>
        <fullName evidence="3">non-specific serine/threonine protein kinase</fullName>
        <ecNumber evidence="3">2.7.11.1</ecNumber>
    </recommendedName>
</protein>
<keyword evidence="14 20" id="KW-0472">Membrane</keyword>
<dbReference type="InterPro" id="IPR008271">
    <property type="entry name" value="Ser/Thr_kinase_AS"/>
</dbReference>
<dbReference type="SMART" id="SM00220">
    <property type="entry name" value="S_TKc"/>
    <property type="match status" value="1"/>
</dbReference>
<feature type="domain" description="Protein kinase" evidence="21">
    <location>
        <begin position="636"/>
        <end position="910"/>
    </location>
</feature>
<feature type="transmembrane region" description="Helical" evidence="20">
    <location>
        <begin position="571"/>
        <end position="595"/>
    </location>
</feature>
<keyword evidence="11" id="KW-0418">Kinase</keyword>
<dbReference type="Pfam" id="PF13855">
    <property type="entry name" value="LRR_8"/>
    <property type="match status" value="2"/>
</dbReference>
<dbReference type="InterPro" id="IPR013210">
    <property type="entry name" value="LRR_N_plant-typ"/>
</dbReference>
<evidence type="ECO:0000256" key="5">
    <source>
        <dbReference type="ARBA" id="ARBA00022614"/>
    </source>
</evidence>
<dbReference type="InterPro" id="IPR003591">
    <property type="entry name" value="Leu-rich_rpt_typical-subtyp"/>
</dbReference>
<keyword evidence="12 19" id="KW-0067">ATP-binding</keyword>
<proteinExistence type="inferred from homology"/>
<dbReference type="InterPro" id="IPR000719">
    <property type="entry name" value="Prot_kinase_dom"/>
</dbReference>
<evidence type="ECO:0000313" key="23">
    <source>
        <dbReference type="RefSeq" id="XP_027112675.1"/>
    </source>
</evidence>
<dbReference type="PROSITE" id="PS50011">
    <property type="entry name" value="PROTEIN_KINASE_DOM"/>
    <property type="match status" value="1"/>
</dbReference>
<dbReference type="Gene3D" id="1.10.510.10">
    <property type="entry name" value="Transferase(Phosphotransferase) domain 1"/>
    <property type="match status" value="1"/>
</dbReference>